<proteinExistence type="predicted"/>
<sequence length="91" mass="10226">MKFAEQAAEEDVKMFSVLAEEEDVTMFSVLAEEGTIAANMIIGCGTILKLPQLFQDSIIMSSLSAHFLHKNNYLIFNENFISLILMHKSII</sequence>
<reference evidence="1" key="1">
    <citation type="submission" date="2019-08" db="EMBL/GenBank/DDBJ databases">
        <authorList>
            <person name="Kucharzyk K."/>
            <person name="Murdoch R.W."/>
            <person name="Higgins S."/>
            <person name="Loffler F."/>
        </authorList>
    </citation>
    <scope>NUCLEOTIDE SEQUENCE</scope>
</reference>
<dbReference type="AlphaFoldDB" id="A0A644YH26"/>
<dbReference type="EMBL" id="VSSQ01004579">
    <property type="protein sequence ID" value="MPM25783.1"/>
    <property type="molecule type" value="Genomic_DNA"/>
</dbReference>
<comment type="caution">
    <text evidence="1">The sequence shown here is derived from an EMBL/GenBank/DDBJ whole genome shotgun (WGS) entry which is preliminary data.</text>
</comment>
<name>A0A644YH26_9ZZZZ</name>
<evidence type="ECO:0000313" key="1">
    <source>
        <dbReference type="EMBL" id="MPM25783.1"/>
    </source>
</evidence>
<gene>
    <name evidence="1" type="ORF">SDC9_72283</name>
</gene>
<accession>A0A644YH26</accession>
<protein>
    <submittedName>
        <fullName evidence="1">Uncharacterized protein</fullName>
    </submittedName>
</protein>
<organism evidence="1">
    <name type="scientific">bioreactor metagenome</name>
    <dbReference type="NCBI Taxonomy" id="1076179"/>
    <lineage>
        <taxon>unclassified sequences</taxon>
        <taxon>metagenomes</taxon>
        <taxon>ecological metagenomes</taxon>
    </lineage>
</organism>